<proteinExistence type="inferred from homology"/>
<organism evidence="2 3">
    <name type="scientific">Sediminivirga luteola</name>
    <dbReference type="NCBI Taxonomy" id="1774748"/>
    <lineage>
        <taxon>Bacteria</taxon>
        <taxon>Bacillati</taxon>
        <taxon>Actinomycetota</taxon>
        <taxon>Actinomycetes</taxon>
        <taxon>Micrococcales</taxon>
        <taxon>Brevibacteriaceae</taxon>
        <taxon>Sediminivirga</taxon>
    </lineage>
</organism>
<dbReference type="PANTHER" id="PTHR43459:SF1">
    <property type="entry name" value="EG:BACN32G11.4 PROTEIN"/>
    <property type="match status" value="1"/>
</dbReference>
<dbReference type="InterPro" id="IPR029045">
    <property type="entry name" value="ClpP/crotonase-like_dom_sf"/>
</dbReference>
<dbReference type="Proteomes" id="UP000616114">
    <property type="component" value="Unassembled WGS sequence"/>
</dbReference>
<sequence length="254" mass="26176">MSLIQSELSASGVLTVQLHNPASRNALSVEMFHDFTTALSQHGDQVKAVVFTGSGGVFSSGGDLAQMPPADERGADEQMDAIAAMVRLVTGLEVPSVAAVSGPAAGAAVGLALACDAVIADETAVFVLPFTRLGLLPDGGILSLLAARVGPARARYLLLRAEPIPAAAALAQGIVDEVAGEAALPAAQRLAGDLAGRAPAAVSGTKAVLRYRAPSLEEALAAEKNAQRRLFFSADFAEGKRAFFERRDPRFTGE</sequence>
<dbReference type="CDD" id="cd06558">
    <property type="entry name" value="crotonase-like"/>
    <property type="match status" value="1"/>
</dbReference>
<comment type="similarity">
    <text evidence="1">Belongs to the enoyl-CoA hydratase/isomerase family.</text>
</comment>
<name>A0A8J2TVV0_9MICO</name>
<dbReference type="InterPro" id="IPR018376">
    <property type="entry name" value="Enoyl-CoA_hyd/isom_CS"/>
</dbReference>
<dbReference type="Gene3D" id="3.90.226.10">
    <property type="entry name" value="2-enoyl-CoA Hydratase, Chain A, domain 1"/>
    <property type="match status" value="1"/>
</dbReference>
<evidence type="ECO:0000256" key="1">
    <source>
        <dbReference type="RuleBase" id="RU003707"/>
    </source>
</evidence>
<dbReference type="PROSITE" id="PS00166">
    <property type="entry name" value="ENOYL_COA_HYDRATASE"/>
    <property type="match status" value="1"/>
</dbReference>
<accession>A0A8J2TVV0</accession>
<dbReference type="GO" id="GO:0003824">
    <property type="term" value="F:catalytic activity"/>
    <property type="evidence" value="ECO:0007669"/>
    <property type="project" value="InterPro"/>
</dbReference>
<evidence type="ECO:0000313" key="3">
    <source>
        <dbReference type="Proteomes" id="UP000616114"/>
    </source>
</evidence>
<dbReference type="RefSeq" id="WP_188549427.1">
    <property type="nucleotide sequence ID" value="NZ_BMFY01000002.1"/>
</dbReference>
<dbReference type="PANTHER" id="PTHR43459">
    <property type="entry name" value="ENOYL-COA HYDRATASE"/>
    <property type="match status" value="1"/>
</dbReference>
<reference evidence="2" key="2">
    <citation type="submission" date="2020-09" db="EMBL/GenBank/DDBJ databases">
        <authorList>
            <person name="Sun Q."/>
            <person name="Zhou Y."/>
        </authorList>
    </citation>
    <scope>NUCLEOTIDE SEQUENCE</scope>
    <source>
        <strain evidence="2">CGMCC 1.12785</strain>
    </source>
</reference>
<reference evidence="2" key="1">
    <citation type="journal article" date="2014" name="Int. J. Syst. Evol. Microbiol.">
        <title>Complete genome sequence of Corynebacterium casei LMG S-19264T (=DSM 44701T), isolated from a smear-ripened cheese.</title>
        <authorList>
            <consortium name="US DOE Joint Genome Institute (JGI-PGF)"/>
            <person name="Walter F."/>
            <person name="Albersmeier A."/>
            <person name="Kalinowski J."/>
            <person name="Ruckert C."/>
        </authorList>
    </citation>
    <scope>NUCLEOTIDE SEQUENCE</scope>
    <source>
        <strain evidence="2">CGMCC 1.12785</strain>
    </source>
</reference>
<dbReference type="Pfam" id="PF00378">
    <property type="entry name" value="ECH_1"/>
    <property type="match status" value="1"/>
</dbReference>
<dbReference type="EMBL" id="BMFY01000002">
    <property type="protein sequence ID" value="GGA05836.1"/>
    <property type="molecule type" value="Genomic_DNA"/>
</dbReference>
<dbReference type="AlphaFoldDB" id="A0A8J2TVV0"/>
<dbReference type="SUPFAM" id="SSF52096">
    <property type="entry name" value="ClpP/crotonase"/>
    <property type="match status" value="1"/>
</dbReference>
<evidence type="ECO:0000313" key="2">
    <source>
        <dbReference type="EMBL" id="GGA05836.1"/>
    </source>
</evidence>
<comment type="caution">
    <text evidence="2">The sequence shown here is derived from an EMBL/GenBank/DDBJ whole genome shotgun (WGS) entry which is preliminary data.</text>
</comment>
<keyword evidence="3" id="KW-1185">Reference proteome</keyword>
<gene>
    <name evidence="2" type="primary">echA10</name>
    <name evidence="2" type="ORF">GCM10011333_05900</name>
</gene>
<protein>
    <submittedName>
        <fullName evidence="2">Enoyl-CoA hydratase</fullName>
    </submittedName>
</protein>
<dbReference type="InterPro" id="IPR001753">
    <property type="entry name" value="Enoyl-CoA_hydra/iso"/>
</dbReference>